<evidence type="ECO:0000256" key="6">
    <source>
        <dbReference type="ARBA" id="ARBA00022989"/>
    </source>
</evidence>
<feature type="transmembrane region" description="Helical" evidence="8">
    <location>
        <begin position="154"/>
        <end position="174"/>
    </location>
</feature>
<dbReference type="EMBL" id="CP035492">
    <property type="protein sequence ID" value="QAY66630.1"/>
    <property type="molecule type" value="Genomic_DNA"/>
</dbReference>
<feature type="transmembrane region" description="Helical" evidence="8">
    <location>
        <begin position="133"/>
        <end position="149"/>
    </location>
</feature>
<feature type="transmembrane region" description="Helical" evidence="8">
    <location>
        <begin position="285"/>
        <end position="304"/>
    </location>
</feature>
<feature type="transmembrane region" description="Helical" evidence="8">
    <location>
        <begin position="194"/>
        <end position="217"/>
    </location>
</feature>
<feature type="transmembrane region" description="Helical" evidence="8">
    <location>
        <begin position="94"/>
        <end position="113"/>
    </location>
</feature>
<evidence type="ECO:0000256" key="8">
    <source>
        <dbReference type="SAM" id="Phobius"/>
    </source>
</evidence>
<feature type="transmembrane region" description="Helical" evidence="8">
    <location>
        <begin position="347"/>
        <end position="368"/>
    </location>
</feature>
<feature type="transmembrane region" description="Helical" evidence="8">
    <location>
        <begin position="229"/>
        <end position="250"/>
    </location>
</feature>
<comment type="similarity">
    <text evidence="2">Belongs to the amino acid-polyamine-organocation (APC) superfamily. Spore germination protein (SGP) (TC 2.A.3.9) family.</text>
</comment>
<keyword evidence="5 8" id="KW-0812">Transmembrane</keyword>
<evidence type="ECO:0000313" key="9">
    <source>
        <dbReference type="EMBL" id="QAY66630.1"/>
    </source>
</evidence>
<organism evidence="9 10">
    <name type="scientific">Paenibacillus protaetiae</name>
    <dbReference type="NCBI Taxonomy" id="2509456"/>
    <lineage>
        <taxon>Bacteria</taxon>
        <taxon>Bacillati</taxon>
        <taxon>Bacillota</taxon>
        <taxon>Bacilli</taxon>
        <taxon>Bacillales</taxon>
        <taxon>Paenibacillaceae</taxon>
        <taxon>Paenibacillus</taxon>
    </lineage>
</organism>
<reference evidence="9 10" key="1">
    <citation type="submission" date="2019-01" db="EMBL/GenBank/DDBJ databases">
        <title>Genome sequencing of strain FW100M-2.</title>
        <authorList>
            <person name="Heo J."/>
            <person name="Kim S.-J."/>
            <person name="Kim J.-S."/>
            <person name="Hong S.-B."/>
            <person name="Kwon S.-W."/>
        </authorList>
    </citation>
    <scope>NUCLEOTIDE SEQUENCE [LARGE SCALE GENOMIC DNA]</scope>
    <source>
        <strain evidence="9 10">FW100M-2</strain>
    </source>
</reference>
<evidence type="ECO:0000256" key="5">
    <source>
        <dbReference type="ARBA" id="ARBA00022692"/>
    </source>
</evidence>
<evidence type="ECO:0000256" key="4">
    <source>
        <dbReference type="ARBA" id="ARBA00022544"/>
    </source>
</evidence>
<keyword evidence="4" id="KW-0309">Germination</keyword>
<comment type="subcellular location">
    <subcellularLocation>
        <location evidence="1">Membrane</location>
        <topology evidence="1">Multi-pass membrane protein</topology>
    </subcellularLocation>
</comment>
<dbReference type="GO" id="GO:0016020">
    <property type="term" value="C:membrane"/>
    <property type="evidence" value="ECO:0007669"/>
    <property type="project" value="UniProtKB-SubCell"/>
</dbReference>
<dbReference type="PANTHER" id="PTHR34975">
    <property type="entry name" value="SPORE GERMINATION PROTEIN A2"/>
    <property type="match status" value="1"/>
</dbReference>
<keyword evidence="3" id="KW-0813">Transport</keyword>
<dbReference type="Pfam" id="PF03845">
    <property type="entry name" value="Spore_permease"/>
    <property type="match status" value="1"/>
</dbReference>
<evidence type="ECO:0000256" key="2">
    <source>
        <dbReference type="ARBA" id="ARBA00007998"/>
    </source>
</evidence>
<keyword evidence="6 8" id="KW-1133">Transmembrane helix</keyword>
<dbReference type="KEGG" id="pprt:ET464_09655"/>
<accession>A0A4P6ETU8</accession>
<dbReference type="Proteomes" id="UP000293568">
    <property type="component" value="Chromosome"/>
</dbReference>
<dbReference type="OrthoDB" id="2381188at2"/>
<gene>
    <name evidence="9" type="ORF">ET464_09655</name>
</gene>
<proteinExistence type="inferred from homology"/>
<name>A0A4P6ETU8_9BACL</name>
<feature type="transmembrane region" description="Helical" evidence="8">
    <location>
        <begin position="20"/>
        <end position="41"/>
    </location>
</feature>
<sequence length="376" mass="42689">MPRGKLEKGRWTAMNTTNKFGILSFYMIMLLSVGLANHVIVLPLLLDAAKRDAWLSVPIAMVIMMIWSVLLFYKVTRSMAGIRIDVWLKQRIPSGLAYGMVWLLLGIQLFIAYTTLVETAEWTASTYLPDTPVIVVSVVMVALCGFAAWNGIQAIAYTACILLPIVFVLGDFVMSVNMPQKDYLFLLPIMEHGYWPVIRGTAYSVSSFAEIYSLLLIQQHLSKPIRRWQLLLLSFFLAILTFGPTTGTIAEFGPVEADKLRFPAFSQWRLVVIGKYLEHVDFFAVFQWMSGALIRISIPLYLLSEFAPFRASRYKTATLTVICAGLSVSAYFTFRHMFAFKRLLDQYFAYIWILVIAIVFLLWAFTFIKQKKGAGV</sequence>
<dbReference type="InterPro" id="IPR004761">
    <property type="entry name" value="Spore_GerAB"/>
</dbReference>
<feature type="transmembrane region" description="Helical" evidence="8">
    <location>
        <begin position="53"/>
        <end position="73"/>
    </location>
</feature>
<dbReference type="GO" id="GO:0009847">
    <property type="term" value="P:spore germination"/>
    <property type="evidence" value="ECO:0007669"/>
    <property type="project" value="InterPro"/>
</dbReference>
<dbReference type="PANTHER" id="PTHR34975:SF2">
    <property type="entry name" value="SPORE GERMINATION PROTEIN A2"/>
    <property type="match status" value="1"/>
</dbReference>
<dbReference type="AlphaFoldDB" id="A0A4P6ETU8"/>
<evidence type="ECO:0000256" key="1">
    <source>
        <dbReference type="ARBA" id="ARBA00004141"/>
    </source>
</evidence>
<evidence type="ECO:0000313" key="10">
    <source>
        <dbReference type="Proteomes" id="UP000293568"/>
    </source>
</evidence>
<keyword evidence="7 8" id="KW-0472">Membrane</keyword>
<evidence type="ECO:0000256" key="7">
    <source>
        <dbReference type="ARBA" id="ARBA00023136"/>
    </source>
</evidence>
<feature type="transmembrane region" description="Helical" evidence="8">
    <location>
        <begin position="316"/>
        <end position="335"/>
    </location>
</feature>
<evidence type="ECO:0000256" key="3">
    <source>
        <dbReference type="ARBA" id="ARBA00022448"/>
    </source>
</evidence>
<keyword evidence="10" id="KW-1185">Reference proteome</keyword>
<protein>
    <submittedName>
        <fullName evidence="9">Spore gernimation protein</fullName>
    </submittedName>
</protein>